<dbReference type="EMBL" id="AP019308">
    <property type="protein sequence ID" value="BBH20767.1"/>
    <property type="molecule type" value="Genomic_DNA"/>
</dbReference>
<dbReference type="Gene3D" id="3.40.30.10">
    <property type="entry name" value="Glutaredoxin"/>
    <property type="match status" value="1"/>
</dbReference>
<evidence type="ECO:0000313" key="7">
    <source>
        <dbReference type="Proteomes" id="UP000275368"/>
    </source>
</evidence>
<dbReference type="PANTHER" id="PTHR13887:SF14">
    <property type="entry name" value="DISULFIDE BOND FORMATION PROTEIN D"/>
    <property type="match status" value="1"/>
</dbReference>
<keyword evidence="4" id="KW-1015">Disulfide bond</keyword>
<evidence type="ECO:0000256" key="1">
    <source>
        <dbReference type="ARBA" id="ARBA00005791"/>
    </source>
</evidence>
<dbReference type="KEGG" id="pbk:Back11_21120"/>
<dbReference type="GO" id="GO:0016491">
    <property type="term" value="F:oxidoreductase activity"/>
    <property type="evidence" value="ECO:0007669"/>
    <property type="project" value="UniProtKB-KW"/>
</dbReference>
<comment type="similarity">
    <text evidence="1">Belongs to the thioredoxin family. DsbA subfamily.</text>
</comment>
<keyword evidence="7" id="KW-1185">Reference proteome</keyword>
<dbReference type="OrthoDB" id="117402at2"/>
<dbReference type="InterPro" id="IPR036249">
    <property type="entry name" value="Thioredoxin-like_sf"/>
</dbReference>
<accession>A0A3G9IPH2</accession>
<dbReference type="SUPFAM" id="SSF52833">
    <property type="entry name" value="Thioredoxin-like"/>
    <property type="match status" value="1"/>
</dbReference>
<keyword evidence="2" id="KW-0732">Signal</keyword>
<dbReference type="InterPro" id="IPR013766">
    <property type="entry name" value="Thioredoxin_domain"/>
</dbReference>
<evidence type="ECO:0000256" key="3">
    <source>
        <dbReference type="ARBA" id="ARBA00023002"/>
    </source>
</evidence>
<dbReference type="InterPro" id="IPR012336">
    <property type="entry name" value="Thioredoxin-like_fold"/>
</dbReference>
<name>A0A3G9IPH2_9BACL</name>
<organism evidence="6 7">
    <name type="scientific">Paenibacillus baekrokdamisoli</name>
    <dbReference type="NCBI Taxonomy" id="1712516"/>
    <lineage>
        <taxon>Bacteria</taxon>
        <taxon>Bacillati</taxon>
        <taxon>Bacillota</taxon>
        <taxon>Bacilli</taxon>
        <taxon>Bacillales</taxon>
        <taxon>Paenibacillaceae</taxon>
        <taxon>Paenibacillus</taxon>
    </lineage>
</organism>
<gene>
    <name evidence="6" type="primary">bdbD</name>
    <name evidence="6" type="ORF">Back11_21120</name>
</gene>
<dbReference type="Proteomes" id="UP000275368">
    <property type="component" value="Chromosome"/>
</dbReference>
<protein>
    <submittedName>
        <fullName evidence="6">Putative disulfide bond formation protein D</fullName>
    </submittedName>
</protein>
<proteinExistence type="inferred from homology"/>
<dbReference type="Pfam" id="PF13462">
    <property type="entry name" value="Thioredoxin_4"/>
    <property type="match status" value="1"/>
</dbReference>
<dbReference type="PANTHER" id="PTHR13887">
    <property type="entry name" value="GLUTATHIONE S-TRANSFERASE KAPPA"/>
    <property type="match status" value="1"/>
</dbReference>
<evidence type="ECO:0000256" key="4">
    <source>
        <dbReference type="ARBA" id="ARBA00023157"/>
    </source>
</evidence>
<evidence type="ECO:0000256" key="5">
    <source>
        <dbReference type="ARBA" id="ARBA00023284"/>
    </source>
</evidence>
<dbReference type="AlphaFoldDB" id="A0A3G9IPH2"/>
<evidence type="ECO:0000313" key="6">
    <source>
        <dbReference type="EMBL" id="BBH20767.1"/>
    </source>
</evidence>
<keyword evidence="5" id="KW-0676">Redox-active center</keyword>
<dbReference type="RefSeq" id="WP_125656178.1">
    <property type="nucleotide sequence ID" value="NZ_AP019308.1"/>
</dbReference>
<evidence type="ECO:0000256" key="2">
    <source>
        <dbReference type="ARBA" id="ARBA00022729"/>
    </source>
</evidence>
<reference evidence="6 7" key="1">
    <citation type="submission" date="2018-11" db="EMBL/GenBank/DDBJ databases">
        <title>Complete genome sequence of Paenibacillus baekrokdamisoli strain KCTC 33723.</title>
        <authorList>
            <person name="Kang S.W."/>
            <person name="Lee K.C."/>
            <person name="Kim K.K."/>
            <person name="Kim J.S."/>
            <person name="Kim D.S."/>
            <person name="Ko S.H."/>
            <person name="Yang S.H."/>
            <person name="Lee J.S."/>
        </authorList>
    </citation>
    <scope>NUCLEOTIDE SEQUENCE [LARGE SCALE GENOMIC DNA]</scope>
    <source>
        <strain evidence="6 7">KCTC 33723</strain>
    </source>
</reference>
<keyword evidence="3" id="KW-0560">Oxidoreductase</keyword>
<dbReference type="PROSITE" id="PS51352">
    <property type="entry name" value="THIOREDOXIN_2"/>
    <property type="match status" value="1"/>
</dbReference>
<sequence length="238" mass="27098">MVQATKKSEYKSVRKLQQIQQEKQRKRMKKLIWGTGIVVVALIIVALIFAPKNDTTFNYDQIPTLGKADAPIKIVEFGDYKCPVCKDFREKIEQPLKKDFIDKGTASFSFMNFTIISEDSKTAALAGQSIYHQNKDEFWKFYDAIYTNQGSETVAWATPDYLVELAKREKLAVDYDKLKSDIVNGTYQSEVAAHYAKAQKLNLNSTPSIFINGVQFKGNILDYDAIKKAIEQAQKDLK</sequence>